<gene>
    <name evidence="3" type="ORF">CHS0354_040885</name>
</gene>
<dbReference type="PANTHER" id="PTHR21024">
    <property type="entry name" value="GROWTH HORMONE-INDUCIBLE SOLUBLE PROTEIN-RELATED"/>
    <property type="match status" value="1"/>
</dbReference>
<name>A0AAE0SLH2_9BIVA</name>
<dbReference type="PANTHER" id="PTHR21024:SF0">
    <property type="entry name" value="ELECTRON TRANSFER FLAVOPROTEIN REGULATORY FACTOR 1"/>
    <property type="match status" value="1"/>
</dbReference>
<keyword evidence="4" id="KW-1185">Reference proteome</keyword>
<dbReference type="InterPro" id="IPR052000">
    <property type="entry name" value="ETFRF1"/>
</dbReference>
<dbReference type="EMBL" id="JAEAOA010002342">
    <property type="protein sequence ID" value="KAK3594114.1"/>
    <property type="molecule type" value="Genomic_DNA"/>
</dbReference>
<dbReference type="AlphaFoldDB" id="A0AAE0SLH2"/>
<comment type="similarity">
    <text evidence="1">Belongs to the complex I LYR family.</text>
</comment>
<reference evidence="3" key="1">
    <citation type="journal article" date="2021" name="Genome Biol. Evol.">
        <title>A High-Quality Reference Genome for a Parasitic Bivalve with Doubly Uniparental Inheritance (Bivalvia: Unionida).</title>
        <authorList>
            <person name="Smith C.H."/>
        </authorList>
    </citation>
    <scope>NUCLEOTIDE SEQUENCE</scope>
    <source>
        <strain evidence="3">CHS0354</strain>
    </source>
</reference>
<comment type="caution">
    <text evidence="3">The sequence shown here is derived from an EMBL/GenBank/DDBJ whole genome shotgun (WGS) entry which is preliminary data.</text>
</comment>
<proteinExistence type="inferred from homology"/>
<organism evidence="3 4">
    <name type="scientific">Potamilus streckersoni</name>
    <dbReference type="NCBI Taxonomy" id="2493646"/>
    <lineage>
        <taxon>Eukaryota</taxon>
        <taxon>Metazoa</taxon>
        <taxon>Spiralia</taxon>
        <taxon>Lophotrochozoa</taxon>
        <taxon>Mollusca</taxon>
        <taxon>Bivalvia</taxon>
        <taxon>Autobranchia</taxon>
        <taxon>Heteroconchia</taxon>
        <taxon>Palaeoheterodonta</taxon>
        <taxon>Unionida</taxon>
        <taxon>Unionoidea</taxon>
        <taxon>Unionidae</taxon>
        <taxon>Ambleminae</taxon>
        <taxon>Lampsilini</taxon>
        <taxon>Potamilus</taxon>
    </lineage>
</organism>
<evidence type="ECO:0000313" key="3">
    <source>
        <dbReference type="EMBL" id="KAK3594114.1"/>
    </source>
</evidence>
<dbReference type="Proteomes" id="UP001195483">
    <property type="component" value="Unassembled WGS sequence"/>
</dbReference>
<evidence type="ECO:0000259" key="2">
    <source>
        <dbReference type="Pfam" id="PF05347"/>
    </source>
</evidence>
<reference evidence="3" key="2">
    <citation type="journal article" date="2021" name="Genome Biol. Evol.">
        <title>Developing a high-quality reference genome for a parasitic bivalve with doubly uniparental inheritance (Bivalvia: Unionida).</title>
        <authorList>
            <person name="Smith C.H."/>
        </authorList>
    </citation>
    <scope>NUCLEOTIDE SEQUENCE</scope>
    <source>
        <strain evidence="3">CHS0354</strain>
        <tissue evidence="3">Mantle</tissue>
    </source>
</reference>
<dbReference type="InterPro" id="IPR008011">
    <property type="entry name" value="Complex1_LYR_dom"/>
</dbReference>
<reference evidence="3" key="3">
    <citation type="submission" date="2023-05" db="EMBL/GenBank/DDBJ databases">
        <authorList>
            <person name="Smith C.H."/>
        </authorList>
    </citation>
    <scope>NUCLEOTIDE SEQUENCE</scope>
    <source>
        <strain evidence="3">CHS0354</strain>
        <tissue evidence="3">Mantle</tissue>
    </source>
</reference>
<sequence length="86" mass="10427">MAAQNLRPKVVELYKTLLYLGRDYPKGYDYFRDKLKKAFLKNKDVKDLKQIELLIARGEYVVKEIEALYMLRKYRTLKKRYYPDSV</sequence>
<dbReference type="GO" id="GO:0090324">
    <property type="term" value="P:negative regulation of oxidative phosphorylation"/>
    <property type="evidence" value="ECO:0007669"/>
    <property type="project" value="InterPro"/>
</dbReference>
<dbReference type="GO" id="GO:0005739">
    <property type="term" value="C:mitochondrion"/>
    <property type="evidence" value="ECO:0007669"/>
    <property type="project" value="TreeGrafter"/>
</dbReference>
<evidence type="ECO:0000313" key="4">
    <source>
        <dbReference type="Proteomes" id="UP001195483"/>
    </source>
</evidence>
<feature type="domain" description="Complex 1 LYR protein" evidence="2">
    <location>
        <begin position="9"/>
        <end position="60"/>
    </location>
</feature>
<evidence type="ECO:0000256" key="1">
    <source>
        <dbReference type="ARBA" id="ARBA00009508"/>
    </source>
</evidence>
<dbReference type="InterPro" id="IPR045296">
    <property type="entry name" value="Complex1_LYR_ETFRF1_LYRM5"/>
</dbReference>
<protein>
    <recommendedName>
        <fullName evidence="2">Complex 1 LYR protein domain-containing protein</fullName>
    </recommendedName>
</protein>
<dbReference type="Pfam" id="PF05347">
    <property type="entry name" value="Complex1_LYR"/>
    <property type="match status" value="1"/>
</dbReference>
<dbReference type="GO" id="GO:0022904">
    <property type="term" value="P:respiratory electron transport chain"/>
    <property type="evidence" value="ECO:0007669"/>
    <property type="project" value="TreeGrafter"/>
</dbReference>
<accession>A0AAE0SLH2</accession>
<dbReference type="CDD" id="cd20265">
    <property type="entry name" value="Complex1_LYR_ETFRF1_LYRM5"/>
    <property type="match status" value="1"/>
</dbReference>